<reference evidence="2" key="1">
    <citation type="journal article" date="2021" name="PeerJ">
        <title>Extensive microbial diversity within the chicken gut microbiome revealed by metagenomics and culture.</title>
        <authorList>
            <person name="Gilroy R."/>
            <person name="Ravi A."/>
            <person name="Getino M."/>
            <person name="Pursley I."/>
            <person name="Horton D.L."/>
            <person name="Alikhan N.F."/>
            <person name="Baker D."/>
            <person name="Gharbi K."/>
            <person name="Hall N."/>
            <person name="Watson M."/>
            <person name="Adriaenssens E.M."/>
            <person name="Foster-Nyarko E."/>
            <person name="Jarju S."/>
            <person name="Secka A."/>
            <person name="Antonio M."/>
            <person name="Oren A."/>
            <person name="Chaudhuri R.R."/>
            <person name="La Ragione R."/>
            <person name="Hildebrand F."/>
            <person name="Pallen M.J."/>
        </authorList>
    </citation>
    <scope>NUCLEOTIDE SEQUENCE</scope>
    <source>
        <strain evidence="2">CHK171-7178</strain>
    </source>
</reference>
<proteinExistence type="predicted"/>
<name>A0A921KE14_SPOPS</name>
<organism evidence="2 3">
    <name type="scientific">Sporosarcina psychrophila</name>
    <name type="common">Bacillus psychrophilus</name>
    <dbReference type="NCBI Taxonomy" id="1476"/>
    <lineage>
        <taxon>Bacteria</taxon>
        <taxon>Bacillati</taxon>
        <taxon>Bacillota</taxon>
        <taxon>Bacilli</taxon>
        <taxon>Bacillales</taxon>
        <taxon>Caryophanaceae</taxon>
        <taxon>Sporosarcina</taxon>
    </lineage>
</organism>
<evidence type="ECO:0008006" key="4">
    <source>
        <dbReference type="Google" id="ProtNLM"/>
    </source>
</evidence>
<protein>
    <recommendedName>
        <fullName evidence="4">DUF4030 domain-containing protein</fullName>
    </recommendedName>
</protein>
<dbReference type="Proteomes" id="UP000698173">
    <property type="component" value="Unassembled WGS sequence"/>
</dbReference>
<feature type="transmembrane region" description="Helical" evidence="1">
    <location>
        <begin position="51"/>
        <end position="69"/>
    </location>
</feature>
<evidence type="ECO:0000313" key="2">
    <source>
        <dbReference type="EMBL" id="HJF31469.1"/>
    </source>
</evidence>
<comment type="caution">
    <text evidence="2">The sequence shown here is derived from an EMBL/GenBank/DDBJ whole genome shotgun (WGS) entry which is preliminary data.</text>
</comment>
<dbReference type="AlphaFoldDB" id="A0A921KE14"/>
<dbReference type="EMBL" id="DYWT01000110">
    <property type="protein sequence ID" value="HJF31469.1"/>
    <property type="molecule type" value="Genomic_DNA"/>
</dbReference>
<evidence type="ECO:0000313" key="3">
    <source>
        <dbReference type="Proteomes" id="UP000698173"/>
    </source>
</evidence>
<sequence>MKQSFDDELNNSFEKLKQNLHMKAEYHGKLRKSILLESKKTVEKKLSSKKIWLSVAATLLLLVGSSPLYSPTMASLAAKILPLQIPVGNSSTVDSLHSKIMEILEQSGYEASSVGTRPNPYTIEIVLMKGADSLVSMKKVLVPQLEQLLYDQGTDQYRLNITLFEGSEELPERHRKLGTLMDEVDVVISSAFLKYGYSDLAQHATYGIKEGFFSNVLEIDIPDHVKEAEAIQKFVIEAIDEDSLDIKEVKVHYYNAKHRSQDNRWAYIVSDIHAALAGKSIYNVTGISYKVKGGVTNVWIKTALPEYPDKQIISDIETALQTYLATKEIKETIQSDHYKIQLINEDETHLLQVSNIPGE</sequence>
<gene>
    <name evidence="2" type="ORF">K8V56_06780</name>
</gene>
<keyword evidence="1" id="KW-0472">Membrane</keyword>
<keyword evidence="1" id="KW-0812">Transmembrane</keyword>
<evidence type="ECO:0000256" key="1">
    <source>
        <dbReference type="SAM" id="Phobius"/>
    </source>
</evidence>
<keyword evidence="1" id="KW-1133">Transmembrane helix</keyword>
<accession>A0A921KE14</accession>
<reference evidence="2" key="2">
    <citation type="submission" date="2021-09" db="EMBL/GenBank/DDBJ databases">
        <authorList>
            <person name="Gilroy R."/>
        </authorList>
    </citation>
    <scope>NUCLEOTIDE SEQUENCE</scope>
    <source>
        <strain evidence="2">CHK171-7178</strain>
    </source>
</reference>